<gene>
    <name evidence="3" type="primary">LOC101763910</name>
</gene>
<protein>
    <recommendedName>
        <fullName evidence="2">Amidase domain-containing protein</fullName>
    </recommendedName>
</protein>
<evidence type="ECO:0000313" key="4">
    <source>
        <dbReference type="Proteomes" id="UP000004995"/>
    </source>
</evidence>
<accession>K4A8S9</accession>
<dbReference type="PANTHER" id="PTHR42678">
    <property type="entry name" value="AMIDASE"/>
    <property type="match status" value="1"/>
</dbReference>
<dbReference type="PANTHER" id="PTHR42678:SF18">
    <property type="entry name" value="AMIDASE DOMAIN-CONTAINING PROTEIN"/>
    <property type="match status" value="1"/>
</dbReference>
<keyword evidence="1" id="KW-0732">Signal</keyword>
<sequence>MPPSLRFLLLLLVAGSGGATAAAFELEEATIDSIHRAFAAGELTSRGLVELYLRRIASLNPALHAVIELDPDGALAAADRADAAARSSSSALPPLHGIPVLLKDNIAAAGPLNATVGSLAMVGSRPAGDAGVVERLRSAGAVLLGTASLSEWCNFRGPGIPAGWSPRGGQGKNPYVPSATPCSSSSGSAIAAATNMAAVTIGTETDGSIMCPSSFNSVVGIKPTVGLTSRAGVIIISPRMDTVGTVSDAVHVLEAIVGYDARDAEATRMASQYIPEGGYRQFLNIDGLRAKRLGILRKDFFWFPSGSVQQKVFSEHFNIMSKIGAVLVDNLEIPSMDVINDAVQSGERALMLAEFKLSLNYYLSELATSPVRSLSDIIDFNNKHRIEERMAEFGQDYLIQSEATNGIGPNEKHAIARLNKLCKRGIEKVMQDNKLDAIVAPGASAHSLLAIGGYPAITVPAGYASNGVPFAICFGGLKGSEPKLIEIAYSFEQATKVRKPPSLQHSII</sequence>
<keyword evidence="4" id="KW-1185">Reference proteome</keyword>
<proteinExistence type="predicted"/>
<dbReference type="AlphaFoldDB" id="K4A8S9"/>
<dbReference type="eggNOG" id="KOG1211">
    <property type="taxonomic scope" value="Eukaryota"/>
</dbReference>
<feature type="domain" description="Amidase" evidence="2">
    <location>
        <begin position="48"/>
        <end position="444"/>
    </location>
</feature>
<dbReference type="HOGENOM" id="CLU_009600_14_0_1"/>
<dbReference type="InterPro" id="IPR023631">
    <property type="entry name" value="Amidase_dom"/>
</dbReference>
<dbReference type="Proteomes" id="UP000004995">
    <property type="component" value="Unassembled WGS sequence"/>
</dbReference>
<reference evidence="4" key="1">
    <citation type="journal article" date="2012" name="Nat. Biotechnol.">
        <title>Reference genome sequence of the model plant Setaria.</title>
        <authorList>
            <person name="Bennetzen J.L."/>
            <person name="Schmutz J."/>
            <person name="Wang H."/>
            <person name="Percifield R."/>
            <person name="Hawkins J."/>
            <person name="Pontaroli A.C."/>
            <person name="Estep M."/>
            <person name="Feng L."/>
            <person name="Vaughn J.N."/>
            <person name="Grimwood J."/>
            <person name="Jenkins J."/>
            <person name="Barry K."/>
            <person name="Lindquist E."/>
            <person name="Hellsten U."/>
            <person name="Deshpande S."/>
            <person name="Wang X."/>
            <person name="Wu X."/>
            <person name="Mitros T."/>
            <person name="Triplett J."/>
            <person name="Yang X."/>
            <person name="Ye C.Y."/>
            <person name="Mauro-Herrera M."/>
            <person name="Wang L."/>
            <person name="Li P."/>
            <person name="Sharma M."/>
            <person name="Sharma R."/>
            <person name="Ronald P.C."/>
            <person name="Panaud O."/>
            <person name="Kellogg E.A."/>
            <person name="Brutnell T.P."/>
            <person name="Doust A.N."/>
            <person name="Tuskan G.A."/>
            <person name="Rokhsar D."/>
            <person name="Devos K.M."/>
        </authorList>
    </citation>
    <scope>NUCLEOTIDE SEQUENCE [LARGE SCALE GENOMIC DNA]</scope>
    <source>
        <strain evidence="4">cv. Yugu1</strain>
    </source>
</reference>
<dbReference type="Gene3D" id="3.90.1300.10">
    <property type="entry name" value="Amidase signature (AS) domain"/>
    <property type="match status" value="1"/>
</dbReference>
<reference evidence="3" key="2">
    <citation type="submission" date="2018-08" db="UniProtKB">
        <authorList>
            <consortium name="EnsemblPlants"/>
        </authorList>
    </citation>
    <scope>IDENTIFICATION</scope>
    <source>
        <strain evidence="3">Yugu1</strain>
    </source>
</reference>
<dbReference type="Pfam" id="PF01425">
    <property type="entry name" value="Amidase"/>
    <property type="match status" value="1"/>
</dbReference>
<dbReference type="EnsemblPlants" id="KQK89498">
    <property type="protein sequence ID" value="KQK89498"/>
    <property type="gene ID" value="SETIT_035285mg"/>
</dbReference>
<evidence type="ECO:0000313" key="3">
    <source>
        <dbReference type="EnsemblPlants" id="KQK89498"/>
    </source>
</evidence>
<dbReference type="Gramene" id="KQK89498">
    <property type="protein sequence ID" value="KQK89498"/>
    <property type="gene ID" value="SETIT_035285mg"/>
</dbReference>
<feature type="chain" id="PRO_5010128610" description="Amidase domain-containing protein" evidence="1">
    <location>
        <begin position="22"/>
        <end position="508"/>
    </location>
</feature>
<evidence type="ECO:0000256" key="1">
    <source>
        <dbReference type="SAM" id="SignalP"/>
    </source>
</evidence>
<dbReference type="EMBL" id="AGNK02005735">
    <property type="status" value="NOT_ANNOTATED_CDS"/>
    <property type="molecule type" value="Genomic_DNA"/>
</dbReference>
<dbReference type="SUPFAM" id="SSF75304">
    <property type="entry name" value="Amidase signature (AS) enzymes"/>
    <property type="match status" value="1"/>
</dbReference>
<dbReference type="InterPro" id="IPR036928">
    <property type="entry name" value="AS_sf"/>
</dbReference>
<dbReference type="InParanoid" id="K4A8S9"/>
<evidence type="ECO:0000259" key="2">
    <source>
        <dbReference type="Pfam" id="PF01425"/>
    </source>
</evidence>
<dbReference type="STRING" id="4555.K4A8S9"/>
<dbReference type="OMA" id="HFNTMRK"/>
<feature type="signal peptide" evidence="1">
    <location>
        <begin position="1"/>
        <end position="21"/>
    </location>
</feature>
<organism evidence="3 4">
    <name type="scientific">Setaria italica</name>
    <name type="common">Foxtail millet</name>
    <name type="synonym">Panicum italicum</name>
    <dbReference type="NCBI Taxonomy" id="4555"/>
    <lineage>
        <taxon>Eukaryota</taxon>
        <taxon>Viridiplantae</taxon>
        <taxon>Streptophyta</taxon>
        <taxon>Embryophyta</taxon>
        <taxon>Tracheophyta</taxon>
        <taxon>Spermatophyta</taxon>
        <taxon>Magnoliopsida</taxon>
        <taxon>Liliopsida</taxon>
        <taxon>Poales</taxon>
        <taxon>Poaceae</taxon>
        <taxon>PACMAD clade</taxon>
        <taxon>Panicoideae</taxon>
        <taxon>Panicodae</taxon>
        <taxon>Paniceae</taxon>
        <taxon>Cenchrinae</taxon>
        <taxon>Setaria</taxon>
    </lineage>
</organism>
<name>K4A8S9_SETIT</name>